<gene>
    <name evidence="1" type="ORF">NCTC10975_02480</name>
</gene>
<organism evidence="1 2">
    <name type="scientific">Proteus mirabilis</name>
    <dbReference type="NCBI Taxonomy" id="584"/>
    <lineage>
        <taxon>Bacteria</taxon>
        <taxon>Pseudomonadati</taxon>
        <taxon>Pseudomonadota</taxon>
        <taxon>Gammaproteobacteria</taxon>
        <taxon>Enterobacterales</taxon>
        <taxon>Morganellaceae</taxon>
        <taxon>Proteus</taxon>
    </lineage>
</organism>
<evidence type="ECO:0000313" key="1">
    <source>
        <dbReference type="EMBL" id="SPY96749.1"/>
    </source>
</evidence>
<dbReference type="EMBL" id="UAUE01000020">
    <property type="protein sequence ID" value="SPY96749.1"/>
    <property type="molecule type" value="Genomic_DNA"/>
</dbReference>
<dbReference type="Proteomes" id="UP000251485">
    <property type="component" value="Unassembled WGS sequence"/>
</dbReference>
<sequence>MPHHSHYILHDELIGFDIFKYIDIKFIFSNNRKRSVIYRLIFCRDENYHSLINKLYAENIKNLTISVVSFYNIETENYQNCDMFDKPPDSINLTSSETRYLYITLIDIILLIAQTEKNRYFDFPSIQ</sequence>
<reference evidence="1 2" key="1">
    <citation type="submission" date="2018-06" db="EMBL/GenBank/DDBJ databases">
        <authorList>
            <consortium name="Pathogen Informatics"/>
            <person name="Doyle S."/>
        </authorList>
    </citation>
    <scope>NUCLEOTIDE SEQUENCE [LARGE SCALE GENOMIC DNA]</scope>
    <source>
        <strain evidence="1 2">NCTC10975</strain>
    </source>
</reference>
<dbReference type="AlphaFoldDB" id="A0A2X2DM18"/>
<accession>A0A2X2DM18</accession>
<protein>
    <submittedName>
        <fullName evidence="1">Uncharacterized protein</fullName>
    </submittedName>
</protein>
<evidence type="ECO:0000313" key="2">
    <source>
        <dbReference type="Proteomes" id="UP000251485"/>
    </source>
</evidence>
<name>A0A2X2DM18_PROMI</name>
<proteinExistence type="predicted"/>